<dbReference type="Proteomes" id="UP001178507">
    <property type="component" value="Unassembled WGS sequence"/>
</dbReference>
<evidence type="ECO:0000313" key="1">
    <source>
        <dbReference type="EMBL" id="CAJ1388170.1"/>
    </source>
</evidence>
<feature type="non-terminal residue" evidence="1">
    <location>
        <position position="58"/>
    </location>
</feature>
<dbReference type="AlphaFoldDB" id="A0AA36MYG9"/>
<reference evidence="1" key="1">
    <citation type="submission" date="2023-08" db="EMBL/GenBank/DDBJ databases">
        <authorList>
            <person name="Chen Y."/>
            <person name="Shah S."/>
            <person name="Dougan E. K."/>
            <person name="Thang M."/>
            <person name="Chan C."/>
        </authorList>
    </citation>
    <scope>NUCLEOTIDE SEQUENCE</scope>
</reference>
<gene>
    <name evidence="1" type="ORF">EVOR1521_LOCUS14100</name>
</gene>
<name>A0AA36MYG9_9DINO</name>
<keyword evidence="2" id="KW-1185">Reference proteome</keyword>
<accession>A0AA36MYG9</accession>
<organism evidence="1 2">
    <name type="scientific">Effrenium voratum</name>
    <dbReference type="NCBI Taxonomy" id="2562239"/>
    <lineage>
        <taxon>Eukaryota</taxon>
        <taxon>Sar</taxon>
        <taxon>Alveolata</taxon>
        <taxon>Dinophyceae</taxon>
        <taxon>Suessiales</taxon>
        <taxon>Symbiodiniaceae</taxon>
        <taxon>Effrenium</taxon>
    </lineage>
</organism>
<feature type="non-terminal residue" evidence="1">
    <location>
        <position position="1"/>
    </location>
</feature>
<dbReference type="EMBL" id="CAUJNA010001646">
    <property type="protein sequence ID" value="CAJ1388170.1"/>
    <property type="molecule type" value="Genomic_DNA"/>
</dbReference>
<evidence type="ECO:0000313" key="2">
    <source>
        <dbReference type="Proteomes" id="UP001178507"/>
    </source>
</evidence>
<comment type="caution">
    <text evidence="1">The sequence shown here is derived from an EMBL/GenBank/DDBJ whole genome shotgun (WGS) entry which is preliminary data.</text>
</comment>
<sequence>AGTGNIVFTPATGSPISMDITNVNTGTCAPAKLGIVLTTFTADWASCGASSPLSTSMN</sequence>
<proteinExistence type="predicted"/>
<protein>
    <submittedName>
        <fullName evidence="1">Uncharacterized protein</fullName>
    </submittedName>
</protein>